<dbReference type="EMBL" id="JARGDH010000006">
    <property type="protein sequence ID" value="KAL0265626.1"/>
    <property type="molecule type" value="Genomic_DNA"/>
</dbReference>
<protein>
    <submittedName>
        <fullName evidence="1">Uncharacterized protein</fullName>
    </submittedName>
</protein>
<reference evidence="1" key="1">
    <citation type="journal article" date="2024" name="Gigascience">
        <title>Chromosome-level genome of the poultry shaft louse Menopon gallinae provides insight into the host-switching and adaptive evolution of parasitic lice.</title>
        <authorList>
            <person name="Xu Y."/>
            <person name="Ma L."/>
            <person name="Liu S."/>
            <person name="Liang Y."/>
            <person name="Liu Q."/>
            <person name="He Z."/>
            <person name="Tian L."/>
            <person name="Duan Y."/>
            <person name="Cai W."/>
            <person name="Li H."/>
            <person name="Song F."/>
        </authorList>
    </citation>
    <scope>NUCLEOTIDE SEQUENCE</scope>
    <source>
        <strain evidence="1">Cailab_2023a</strain>
    </source>
</reference>
<dbReference type="Gene3D" id="3.30.2300.10">
    <property type="entry name" value="THUMP superfamily"/>
    <property type="match status" value="1"/>
</dbReference>
<organism evidence="1">
    <name type="scientific">Menopon gallinae</name>
    <name type="common">poultry shaft louse</name>
    <dbReference type="NCBI Taxonomy" id="328185"/>
    <lineage>
        <taxon>Eukaryota</taxon>
        <taxon>Metazoa</taxon>
        <taxon>Ecdysozoa</taxon>
        <taxon>Arthropoda</taxon>
        <taxon>Hexapoda</taxon>
        <taxon>Insecta</taxon>
        <taxon>Pterygota</taxon>
        <taxon>Neoptera</taxon>
        <taxon>Paraneoptera</taxon>
        <taxon>Psocodea</taxon>
        <taxon>Troctomorpha</taxon>
        <taxon>Phthiraptera</taxon>
        <taxon>Amblycera</taxon>
        <taxon>Menoponidae</taxon>
        <taxon>Menopon</taxon>
    </lineage>
</organism>
<sequence length="158" mass="17375">MLRPAFLVTCSRGRESAACKELLDLLNRALLRHSPHTSRQTSLCDYAAEIDKAVAVLRQEKARPVPLKNKIGSLHCILDCIPNDVSRLNESVGRTYKIEYKQRSSGLVCKEVLFEAITQNVALRVCLSSPDYTVAVVVIKNMVGYSIIPSGSAHCSAC</sequence>
<comment type="caution">
    <text evidence="1">The sequence shown here is derived from an EMBL/GenBank/DDBJ whole genome shotgun (WGS) entry which is preliminary data.</text>
</comment>
<dbReference type="AlphaFoldDB" id="A0AAW2H7I4"/>
<accession>A0AAW2H7I4</accession>
<dbReference type="PANTHER" id="PTHR13452:SF10">
    <property type="entry name" value="THUMP DOMAIN-CONTAINING PROTEIN 1"/>
    <property type="match status" value="1"/>
</dbReference>
<evidence type="ECO:0000313" key="1">
    <source>
        <dbReference type="EMBL" id="KAL0265626.1"/>
    </source>
</evidence>
<dbReference type="InterPro" id="IPR040183">
    <property type="entry name" value="THUMPD1-like"/>
</dbReference>
<dbReference type="SUPFAM" id="SSF143437">
    <property type="entry name" value="THUMP domain-like"/>
    <property type="match status" value="1"/>
</dbReference>
<gene>
    <name evidence="1" type="ORF">PYX00_011339</name>
</gene>
<dbReference type="GO" id="GO:0006400">
    <property type="term" value="P:tRNA modification"/>
    <property type="evidence" value="ECO:0007669"/>
    <property type="project" value="InterPro"/>
</dbReference>
<dbReference type="GO" id="GO:0003723">
    <property type="term" value="F:RNA binding"/>
    <property type="evidence" value="ECO:0007669"/>
    <property type="project" value="InterPro"/>
</dbReference>
<dbReference type="PANTHER" id="PTHR13452">
    <property type="entry name" value="THUMP DOMAIN CONTAINING PROTEIN 1-RELATED"/>
    <property type="match status" value="1"/>
</dbReference>
<name>A0AAW2H7I4_9NEOP</name>
<proteinExistence type="predicted"/>